<sequence length="224" mass="25218">MASTIVTLVQTLATSLVLTHTSIALRVIVIAASEGILAIRTWAIWEKRQSILVLLCAVFSAALGVSVTLVLRGINGTHVLEIPERGCIKITNNKSQTYLLLPYLVLIFCECVTMSLSAARIFKWRHQISPTARTPLLDTLWNDGLLYFSWLIALGIVNSGMWHRSLILPPVRSAFEQEEHNYKPPFTVFCLVGSSYTLLRSIRDYSRIKRALTFRRCSLPPLYN</sequence>
<reference evidence="2" key="1">
    <citation type="submission" date="2023-03" db="EMBL/GenBank/DDBJ databases">
        <title>Massive genome expansion in bonnet fungi (Mycena s.s.) driven by repeated elements and novel gene families across ecological guilds.</title>
        <authorList>
            <consortium name="Lawrence Berkeley National Laboratory"/>
            <person name="Harder C.B."/>
            <person name="Miyauchi S."/>
            <person name="Viragh M."/>
            <person name="Kuo A."/>
            <person name="Thoen E."/>
            <person name="Andreopoulos B."/>
            <person name="Lu D."/>
            <person name="Skrede I."/>
            <person name="Drula E."/>
            <person name="Henrissat B."/>
            <person name="Morin E."/>
            <person name="Kohler A."/>
            <person name="Barry K."/>
            <person name="LaButti K."/>
            <person name="Morin E."/>
            <person name="Salamov A."/>
            <person name="Lipzen A."/>
            <person name="Mereny Z."/>
            <person name="Hegedus B."/>
            <person name="Baldrian P."/>
            <person name="Stursova M."/>
            <person name="Weitz H."/>
            <person name="Taylor A."/>
            <person name="Grigoriev I.V."/>
            <person name="Nagy L.G."/>
            <person name="Martin F."/>
            <person name="Kauserud H."/>
        </authorList>
    </citation>
    <scope>NUCLEOTIDE SEQUENCE</scope>
    <source>
        <strain evidence="2">CBHHK173m</strain>
    </source>
</reference>
<feature type="transmembrane region" description="Helical" evidence="1">
    <location>
        <begin position="100"/>
        <end position="119"/>
    </location>
</feature>
<proteinExistence type="predicted"/>
<keyword evidence="1" id="KW-0472">Membrane</keyword>
<keyword evidence="1" id="KW-1133">Transmembrane helix</keyword>
<evidence type="ECO:0000313" key="3">
    <source>
        <dbReference type="Proteomes" id="UP001222325"/>
    </source>
</evidence>
<name>A0AAD6XFF2_9AGAR</name>
<protein>
    <submittedName>
        <fullName evidence="2">Uncharacterized protein</fullName>
    </submittedName>
</protein>
<dbReference type="AlphaFoldDB" id="A0AAD6XFF2"/>
<feature type="transmembrane region" description="Helical" evidence="1">
    <location>
        <begin position="51"/>
        <end position="71"/>
    </location>
</feature>
<dbReference type="EMBL" id="JARJCN010000091">
    <property type="protein sequence ID" value="KAJ7075676.1"/>
    <property type="molecule type" value="Genomic_DNA"/>
</dbReference>
<feature type="transmembrane region" description="Helical" evidence="1">
    <location>
        <begin position="140"/>
        <end position="162"/>
    </location>
</feature>
<keyword evidence="1" id="KW-0812">Transmembrane</keyword>
<feature type="transmembrane region" description="Helical" evidence="1">
    <location>
        <begin position="23"/>
        <end position="39"/>
    </location>
</feature>
<comment type="caution">
    <text evidence="2">The sequence shown here is derived from an EMBL/GenBank/DDBJ whole genome shotgun (WGS) entry which is preliminary data.</text>
</comment>
<gene>
    <name evidence="2" type="ORF">B0H15DRAFT_866326</name>
</gene>
<evidence type="ECO:0000256" key="1">
    <source>
        <dbReference type="SAM" id="Phobius"/>
    </source>
</evidence>
<accession>A0AAD6XFF2</accession>
<dbReference type="Proteomes" id="UP001222325">
    <property type="component" value="Unassembled WGS sequence"/>
</dbReference>
<evidence type="ECO:0000313" key="2">
    <source>
        <dbReference type="EMBL" id="KAJ7075676.1"/>
    </source>
</evidence>
<organism evidence="2 3">
    <name type="scientific">Mycena belliarum</name>
    <dbReference type="NCBI Taxonomy" id="1033014"/>
    <lineage>
        <taxon>Eukaryota</taxon>
        <taxon>Fungi</taxon>
        <taxon>Dikarya</taxon>
        <taxon>Basidiomycota</taxon>
        <taxon>Agaricomycotina</taxon>
        <taxon>Agaricomycetes</taxon>
        <taxon>Agaricomycetidae</taxon>
        <taxon>Agaricales</taxon>
        <taxon>Marasmiineae</taxon>
        <taxon>Mycenaceae</taxon>
        <taxon>Mycena</taxon>
    </lineage>
</organism>
<keyword evidence="3" id="KW-1185">Reference proteome</keyword>